<dbReference type="Proteomes" id="UP000747542">
    <property type="component" value="Unassembled WGS sequence"/>
</dbReference>
<evidence type="ECO:0000313" key="2">
    <source>
        <dbReference type="EMBL" id="KAG7170382.1"/>
    </source>
</evidence>
<feature type="compositionally biased region" description="Basic and acidic residues" evidence="1">
    <location>
        <begin position="29"/>
        <end position="44"/>
    </location>
</feature>
<protein>
    <submittedName>
        <fullName evidence="2">Uncharacterized protein</fullName>
    </submittedName>
</protein>
<gene>
    <name evidence="2" type="ORF">Hamer_G016202</name>
</gene>
<dbReference type="AlphaFoldDB" id="A0A8J5K818"/>
<accession>A0A8J5K818</accession>
<organism evidence="2 3">
    <name type="scientific">Homarus americanus</name>
    <name type="common">American lobster</name>
    <dbReference type="NCBI Taxonomy" id="6706"/>
    <lineage>
        <taxon>Eukaryota</taxon>
        <taxon>Metazoa</taxon>
        <taxon>Ecdysozoa</taxon>
        <taxon>Arthropoda</taxon>
        <taxon>Crustacea</taxon>
        <taxon>Multicrustacea</taxon>
        <taxon>Malacostraca</taxon>
        <taxon>Eumalacostraca</taxon>
        <taxon>Eucarida</taxon>
        <taxon>Decapoda</taxon>
        <taxon>Pleocyemata</taxon>
        <taxon>Astacidea</taxon>
        <taxon>Nephropoidea</taxon>
        <taxon>Nephropidae</taxon>
        <taxon>Homarus</taxon>
    </lineage>
</organism>
<evidence type="ECO:0000313" key="3">
    <source>
        <dbReference type="Proteomes" id="UP000747542"/>
    </source>
</evidence>
<name>A0A8J5K818_HOMAM</name>
<sequence>VWGLFFLVSIFVFLAVFLLQWGRSTLQHPDPHKGGRGESAERLTERPEEVSLLTLASTSALWTLSATLAQCESLVLKTQYECVLS</sequence>
<evidence type="ECO:0000256" key="1">
    <source>
        <dbReference type="SAM" id="MobiDB-lite"/>
    </source>
</evidence>
<reference evidence="2" key="1">
    <citation type="journal article" date="2021" name="Sci. Adv.">
        <title>The American lobster genome reveals insights on longevity, neural, and immune adaptations.</title>
        <authorList>
            <person name="Polinski J.M."/>
            <person name="Zimin A.V."/>
            <person name="Clark K.F."/>
            <person name="Kohn A.B."/>
            <person name="Sadowski N."/>
            <person name="Timp W."/>
            <person name="Ptitsyn A."/>
            <person name="Khanna P."/>
            <person name="Romanova D.Y."/>
            <person name="Williams P."/>
            <person name="Greenwood S.J."/>
            <person name="Moroz L.L."/>
            <person name="Walt D.R."/>
            <person name="Bodnar A.G."/>
        </authorList>
    </citation>
    <scope>NUCLEOTIDE SEQUENCE</scope>
    <source>
        <strain evidence="2">GMGI-L3</strain>
    </source>
</reference>
<comment type="caution">
    <text evidence="2">The sequence shown here is derived from an EMBL/GenBank/DDBJ whole genome shotgun (WGS) entry which is preliminary data.</text>
</comment>
<proteinExistence type="predicted"/>
<feature type="region of interest" description="Disordered" evidence="1">
    <location>
        <begin position="25"/>
        <end position="44"/>
    </location>
</feature>
<feature type="non-terminal residue" evidence="2">
    <location>
        <position position="1"/>
    </location>
</feature>
<keyword evidence="3" id="KW-1185">Reference proteome</keyword>
<dbReference type="EMBL" id="JAHLQT010014436">
    <property type="protein sequence ID" value="KAG7170382.1"/>
    <property type="molecule type" value="Genomic_DNA"/>
</dbReference>